<dbReference type="AlphaFoldDB" id="A0A6P7GI57"/>
<dbReference type="InterPro" id="IPR020845">
    <property type="entry name" value="AMP-binding_CS"/>
</dbReference>
<proteinExistence type="inferred from homology"/>
<dbReference type="Gene3D" id="3.30.300.30">
    <property type="match status" value="1"/>
</dbReference>
<evidence type="ECO:0000313" key="7">
    <source>
        <dbReference type="RefSeq" id="XP_028149454.1"/>
    </source>
</evidence>
<evidence type="ECO:0000256" key="1">
    <source>
        <dbReference type="ARBA" id="ARBA00004275"/>
    </source>
</evidence>
<evidence type="ECO:0000256" key="3">
    <source>
        <dbReference type="ARBA" id="ARBA00022598"/>
    </source>
</evidence>
<feature type="domain" description="AMP-binding enzyme C-terminal" evidence="6">
    <location>
        <begin position="495"/>
        <end position="568"/>
    </location>
</feature>
<dbReference type="SUPFAM" id="SSF56801">
    <property type="entry name" value="Acetyl-CoA synthetase-like"/>
    <property type="match status" value="1"/>
</dbReference>
<comment type="similarity">
    <text evidence="2">Belongs to the ATP-dependent AMP-binding enzyme family.</text>
</comment>
<evidence type="ECO:0000256" key="2">
    <source>
        <dbReference type="ARBA" id="ARBA00006432"/>
    </source>
</evidence>
<dbReference type="RefSeq" id="XP_028149454.1">
    <property type="nucleotide sequence ID" value="XM_028293653.1"/>
</dbReference>
<dbReference type="GO" id="GO:0016405">
    <property type="term" value="F:CoA-ligase activity"/>
    <property type="evidence" value="ECO:0007669"/>
    <property type="project" value="TreeGrafter"/>
</dbReference>
<evidence type="ECO:0000256" key="4">
    <source>
        <dbReference type="ARBA" id="ARBA00023140"/>
    </source>
</evidence>
<dbReference type="GO" id="GO:0005777">
    <property type="term" value="C:peroxisome"/>
    <property type="evidence" value="ECO:0007669"/>
    <property type="project" value="UniProtKB-SubCell"/>
</dbReference>
<accession>A0A6P7GI57</accession>
<gene>
    <name evidence="7" type="primary">LOC114342845</name>
</gene>
<dbReference type="InterPro" id="IPR025110">
    <property type="entry name" value="AMP-bd_C"/>
</dbReference>
<keyword evidence="3" id="KW-0436">Ligase</keyword>
<sequence>MSQGIGLAAQIHQSCCGVRYRGTTTSEMAHYWIEENIIKTEDVNYNFDGLGGIGHVFFEKMKKQGLKIAQILASTGERDTFESLLQRCIRCAIALQKKGIKKGDIVTGCSDNHLDACVPIIASFFIGAIPCSLDPTLSNIELEKLISAVRPKIIFTVRDSLKEIKYFAKKLELKSEIVVFGETSEFTPFSDFVEPQESENDFKPIFIKDHMETAVIYFSSGTSGFPKGICLNHYYYLHHSPLVPQPINNDVDTTRRQFEMKMREGPISFLTYGSLYWNSSGMGLFMSAITGVTRLLCSSFDPQEFWYLVDKYRVFNVFLSPFQVSELVKNGKPTDTNCDTLVRIITGGSALSKEKIFALQELLPETDIIPTYGQTEVGILTSFQVHHKTQRQLYKNNPDIVGIPIRGIWYKVVDPETREILGANQPGELLIKAKTVMNCYYQRDCSNRYDKDGWFRTGDVVKYDEDCNFYVVDRVKEMLKYRGWHIPPAILELELSHHPAVRQSVVIGRKHEEDGDHPMAIVVLENEYKGKVTEEDIAKYIEERVQDKQRLRGGVMFVDSIPLTPSGKVKRNELRDLAEQQYCWRYSKRPSIGNFY</sequence>
<evidence type="ECO:0000259" key="6">
    <source>
        <dbReference type="Pfam" id="PF13193"/>
    </source>
</evidence>
<reference evidence="7" key="1">
    <citation type="submission" date="2025-08" db="UniProtKB">
        <authorList>
            <consortium name="RefSeq"/>
        </authorList>
    </citation>
    <scope>IDENTIFICATION</scope>
</reference>
<dbReference type="Gene3D" id="3.40.50.12780">
    <property type="entry name" value="N-terminal domain of ligase-like"/>
    <property type="match status" value="1"/>
</dbReference>
<feature type="domain" description="AMP-dependent synthetase/ligase" evidence="5">
    <location>
        <begin position="59"/>
        <end position="441"/>
    </location>
</feature>
<dbReference type="PANTHER" id="PTHR24096:SF149">
    <property type="entry name" value="AMP-BINDING DOMAIN-CONTAINING PROTEIN-RELATED"/>
    <property type="match status" value="1"/>
</dbReference>
<keyword evidence="4" id="KW-0576">Peroxisome</keyword>
<dbReference type="Pfam" id="PF00501">
    <property type="entry name" value="AMP-binding"/>
    <property type="match status" value="1"/>
</dbReference>
<comment type="subcellular location">
    <subcellularLocation>
        <location evidence="1">Peroxisome</location>
    </subcellularLocation>
</comment>
<dbReference type="InParanoid" id="A0A6P7GI57"/>
<dbReference type="Pfam" id="PF13193">
    <property type="entry name" value="AMP-binding_C"/>
    <property type="match status" value="1"/>
</dbReference>
<dbReference type="PROSITE" id="PS00455">
    <property type="entry name" value="AMP_BINDING"/>
    <property type="match status" value="1"/>
</dbReference>
<dbReference type="PANTHER" id="PTHR24096">
    <property type="entry name" value="LONG-CHAIN-FATTY-ACID--COA LIGASE"/>
    <property type="match status" value="1"/>
</dbReference>
<dbReference type="InterPro" id="IPR045851">
    <property type="entry name" value="AMP-bd_C_sf"/>
</dbReference>
<evidence type="ECO:0000259" key="5">
    <source>
        <dbReference type="Pfam" id="PF00501"/>
    </source>
</evidence>
<organism evidence="7">
    <name type="scientific">Diabrotica virgifera virgifera</name>
    <name type="common">western corn rootworm</name>
    <dbReference type="NCBI Taxonomy" id="50390"/>
    <lineage>
        <taxon>Eukaryota</taxon>
        <taxon>Metazoa</taxon>
        <taxon>Ecdysozoa</taxon>
        <taxon>Arthropoda</taxon>
        <taxon>Hexapoda</taxon>
        <taxon>Insecta</taxon>
        <taxon>Pterygota</taxon>
        <taxon>Neoptera</taxon>
        <taxon>Endopterygota</taxon>
        <taxon>Coleoptera</taxon>
        <taxon>Polyphaga</taxon>
        <taxon>Cucujiformia</taxon>
        <taxon>Chrysomeloidea</taxon>
        <taxon>Chrysomelidae</taxon>
        <taxon>Galerucinae</taxon>
        <taxon>Diabroticina</taxon>
        <taxon>Diabroticites</taxon>
        <taxon>Diabrotica</taxon>
    </lineage>
</organism>
<dbReference type="InterPro" id="IPR000873">
    <property type="entry name" value="AMP-dep_synth/lig_dom"/>
</dbReference>
<protein>
    <submittedName>
        <fullName evidence="7">4-coumarate--CoA ligase 3-like</fullName>
    </submittedName>
</protein>
<dbReference type="InterPro" id="IPR042099">
    <property type="entry name" value="ANL_N_sf"/>
</dbReference>
<name>A0A6P7GI57_DIAVI</name>